<feature type="compositionally biased region" description="Basic and acidic residues" evidence="1">
    <location>
        <begin position="198"/>
        <end position="227"/>
    </location>
</feature>
<evidence type="ECO:0000313" key="2">
    <source>
        <dbReference type="EMBL" id="KKK56702.1"/>
    </source>
</evidence>
<feature type="region of interest" description="Disordered" evidence="1">
    <location>
        <begin position="186"/>
        <end position="243"/>
    </location>
</feature>
<dbReference type="EMBL" id="LAZR01064861">
    <property type="protein sequence ID" value="KKK56702.1"/>
    <property type="molecule type" value="Genomic_DNA"/>
</dbReference>
<reference evidence="2" key="1">
    <citation type="journal article" date="2015" name="Nature">
        <title>Complex archaea that bridge the gap between prokaryotes and eukaryotes.</title>
        <authorList>
            <person name="Spang A."/>
            <person name="Saw J.H."/>
            <person name="Jorgensen S.L."/>
            <person name="Zaremba-Niedzwiedzka K."/>
            <person name="Martijn J."/>
            <person name="Lind A.E."/>
            <person name="van Eijk R."/>
            <person name="Schleper C."/>
            <person name="Guy L."/>
            <person name="Ettema T.J."/>
        </authorList>
    </citation>
    <scope>NUCLEOTIDE SEQUENCE</scope>
</reference>
<gene>
    <name evidence="2" type="ORF">LCGC14_3061890</name>
</gene>
<protein>
    <submittedName>
        <fullName evidence="2">Uncharacterized protein</fullName>
    </submittedName>
</protein>
<comment type="caution">
    <text evidence="2">The sequence shown here is derived from an EMBL/GenBank/DDBJ whole genome shotgun (WGS) entry which is preliminary data.</text>
</comment>
<dbReference type="AlphaFoldDB" id="A0A0F8WIJ9"/>
<organism evidence="2">
    <name type="scientific">marine sediment metagenome</name>
    <dbReference type="NCBI Taxonomy" id="412755"/>
    <lineage>
        <taxon>unclassified sequences</taxon>
        <taxon>metagenomes</taxon>
        <taxon>ecological metagenomes</taxon>
    </lineage>
</organism>
<name>A0A0F8WIJ9_9ZZZZ</name>
<evidence type="ECO:0000256" key="1">
    <source>
        <dbReference type="SAM" id="MobiDB-lite"/>
    </source>
</evidence>
<accession>A0A0F8WIJ9</accession>
<proteinExistence type="predicted"/>
<feature type="non-terminal residue" evidence="2">
    <location>
        <position position="1"/>
    </location>
</feature>
<sequence length="243" mass="25837">VAKVPLGAAGALGGALGRRALTAGTKTNERGETTSFAERAAGGLARIPGVGRAFRGTAERIGKAKAGLADIVKERQKGLGNITNADLDNRAGFAGPMANPINAAATAAELAERGRMDKISPESRDRLFKGVRDTGTSKNILSTRPDYAEQLGSTIQETVSGIRADKAADIDKGALKNPEVFTSLSHPQLKRISSHGSPEQKEALEKGWEEGEKKMNKKELSAEERKQLRANRKFIQANPNLQA</sequence>